<dbReference type="OrthoDB" id="4869268at2759"/>
<keyword evidence="3" id="KW-1185">Reference proteome</keyword>
<dbReference type="InterPro" id="IPR011009">
    <property type="entry name" value="Kinase-like_dom_sf"/>
</dbReference>
<evidence type="ECO:0008006" key="4">
    <source>
        <dbReference type="Google" id="ProtNLM"/>
    </source>
</evidence>
<dbReference type="KEGG" id="cmt:CCM_08129"/>
<sequence length="606" mass="68449">METEPATMETDPATVETEPATMILTDRPAITYESAVAKEEDMIVKCQDYPETNSLYMKLWDQSDAISALTLHHLGLSGQHTCSVSHPSQWLRGAFNVCIPVQVQQRHGALDLLLRCPMPHKVAEKRLPGTPEEKLATEVATYAWMQDNVPHIRIPHLYGLGFRGGEQFTHSRQRSLVRRVIHGLRRFANRLLGRPALSNYTLHTSAAALGFDSSYMLLEYVREEQGTMLVATWMEHKGDPKHRKTLFRNLSKIMLSLASIPQPRIGSFRFNRDGTIALASRPVTASMMVLENGTAPRTMAPDTTFRTAQSYAAAMLDFHDDKFLAQPNAVFDEADCLLQMAVHTSFRLHAYRFIGQDYNHGPFVLQLTDLNAGNIFVDADWNITCLVDLEWTCSLPVEMLSLPHWLTEASIDQICDKGYHAYNEIRLEFMAVLAEVERELGNKHSVALSHVMERAWQSDAFWFWSALNSINAMYRLAMDRLSPQLADDKTQEAMALFWPTEARDEVVKRKLKDKERYDDELRCLFEKYNPGKVVKVHEQSDTKDDKADLDETKVDKGEEDATIDESEPATDGNGQEGNSSESTVDGSTQEKDESGNEEPKCGVDSV</sequence>
<dbReference type="InterPro" id="IPR051678">
    <property type="entry name" value="AGP_Transferase"/>
</dbReference>
<dbReference type="RefSeq" id="XP_006673331.1">
    <property type="nucleotide sequence ID" value="XM_006673268.1"/>
</dbReference>
<evidence type="ECO:0000313" key="2">
    <source>
        <dbReference type="EMBL" id="EGX89876.1"/>
    </source>
</evidence>
<feature type="compositionally biased region" description="Acidic residues" evidence="1">
    <location>
        <begin position="557"/>
        <end position="568"/>
    </location>
</feature>
<dbReference type="HOGENOM" id="CLU_025005_3_1_1"/>
<dbReference type="EMBL" id="JH126404">
    <property type="protein sequence ID" value="EGX89876.1"/>
    <property type="molecule type" value="Genomic_DNA"/>
</dbReference>
<reference evidence="2 3" key="1">
    <citation type="journal article" date="2011" name="Genome Biol.">
        <title>Genome sequence of the insect pathogenic fungus Cordyceps militaris, a valued traditional Chinese medicine.</title>
        <authorList>
            <person name="Zheng P."/>
            <person name="Xia Y."/>
            <person name="Xiao G."/>
            <person name="Xiong C."/>
            <person name="Hu X."/>
            <person name="Zhang S."/>
            <person name="Zheng H."/>
            <person name="Huang Y."/>
            <person name="Zhou Y."/>
            <person name="Wang S."/>
            <person name="Zhao G.P."/>
            <person name="Liu X."/>
            <person name="St Leger R.J."/>
            <person name="Wang C."/>
        </authorList>
    </citation>
    <scope>NUCLEOTIDE SEQUENCE [LARGE SCALE GENOMIC DNA]</scope>
    <source>
        <strain evidence="2 3">CM01</strain>
    </source>
</reference>
<dbReference type="GeneID" id="18170138"/>
<protein>
    <recommendedName>
        <fullName evidence="4">Aminoglycoside phosphotransferase domain-containing protein</fullName>
    </recommendedName>
</protein>
<evidence type="ECO:0000313" key="3">
    <source>
        <dbReference type="Proteomes" id="UP000001610"/>
    </source>
</evidence>
<evidence type="ECO:0000256" key="1">
    <source>
        <dbReference type="SAM" id="MobiDB-lite"/>
    </source>
</evidence>
<feature type="compositionally biased region" description="Basic and acidic residues" evidence="1">
    <location>
        <begin position="588"/>
        <end position="606"/>
    </location>
</feature>
<dbReference type="AlphaFoldDB" id="G3JNN6"/>
<dbReference type="InParanoid" id="G3JNN6"/>
<gene>
    <name evidence="2" type="ORF">CCM_08129</name>
</gene>
<feature type="compositionally biased region" description="Basic and acidic residues" evidence="1">
    <location>
        <begin position="536"/>
        <end position="556"/>
    </location>
</feature>
<dbReference type="OMA" id="GVWFWYC"/>
<dbReference type="eggNOG" id="ENOG502SII6">
    <property type="taxonomic scope" value="Eukaryota"/>
</dbReference>
<proteinExistence type="predicted"/>
<name>G3JNN6_CORMM</name>
<dbReference type="PANTHER" id="PTHR21310">
    <property type="entry name" value="AMINOGLYCOSIDE PHOSPHOTRANSFERASE-RELATED-RELATED"/>
    <property type="match status" value="1"/>
</dbReference>
<dbReference type="PANTHER" id="PTHR21310:SF37">
    <property type="entry name" value="AMINOGLYCOSIDE PHOSPHOTRANSFERASE DOMAIN-CONTAINING PROTEIN"/>
    <property type="match status" value="1"/>
</dbReference>
<dbReference type="SUPFAM" id="SSF56112">
    <property type="entry name" value="Protein kinase-like (PK-like)"/>
    <property type="match status" value="1"/>
</dbReference>
<accession>G3JNN6</accession>
<feature type="compositionally biased region" description="Polar residues" evidence="1">
    <location>
        <begin position="572"/>
        <end position="587"/>
    </location>
</feature>
<feature type="region of interest" description="Disordered" evidence="1">
    <location>
        <begin position="536"/>
        <end position="606"/>
    </location>
</feature>
<dbReference type="Proteomes" id="UP000001610">
    <property type="component" value="Unassembled WGS sequence"/>
</dbReference>
<dbReference type="VEuPathDB" id="FungiDB:CCM_08129"/>
<organism evidence="2 3">
    <name type="scientific">Cordyceps militaris (strain CM01)</name>
    <name type="common">Caterpillar fungus</name>
    <dbReference type="NCBI Taxonomy" id="983644"/>
    <lineage>
        <taxon>Eukaryota</taxon>
        <taxon>Fungi</taxon>
        <taxon>Dikarya</taxon>
        <taxon>Ascomycota</taxon>
        <taxon>Pezizomycotina</taxon>
        <taxon>Sordariomycetes</taxon>
        <taxon>Hypocreomycetidae</taxon>
        <taxon>Hypocreales</taxon>
        <taxon>Cordycipitaceae</taxon>
        <taxon>Cordyceps</taxon>
    </lineage>
</organism>